<keyword evidence="4" id="KW-1185">Reference proteome</keyword>
<dbReference type="InterPro" id="IPR025464">
    <property type="entry name" value="DUF4315"/>
</dbReference>
<proteinExistence type="predicted"/>
<dbReference type="eggNOG" id="ENOG50314Y6">
    <property type="taxonomic scope" value="Bacteria"/>
</dbReference>
<dbReference type="Proteomes" id="UP000003340">
    <property type="component" value="Unassembled WGS sequence"/>
</dbReference>
<dbReference type="EMBL" id="ACEC01000093">
    <property type="protein sequence ID" value="EEG29733.1"/>
    <property type="molecule type" value="Genomic_DNA"/>
</dbReference>
<protein>
    <recommendedName>
        <fullName evidence="5">DUF4315 family protein</fullName>
    </recommendedName>
</protein>
<feature type="compositionally biased region" description="Basic and acidic residues" evidence="2">
    <location>
        <begin position="89"/>
        <end position="104"/>
    </location>
</feature>
<dbReference type="HOGENOM" id="CLU_2044804_0_0_9"/>
<feature type="compositionally biased region" description="Acidic residues" evidence="2">
    <location>
        <begin position="117"/>
        <end position="126"/>
    </location>
</feature>
<reference evidence="3 4" key="1">
    <citation type="submission" date="2009-01" db="EMBL/GenBank/DDBJ databases">
        <authorList>
            <person name="Fulton L."/>
            <person name="Clifton S."/>
            <person name="Fulton B."/>
            <person name="Xu J."/>
            <person name="Minx P."/>
            <person name="Pepin K.H."/>
            <person name="Johnson M."/>
            <person name="Bhonagiri V."/>
            <person name="Nash W.E."/>
            <person name="Mardis E.R."/>
            <person name="Wilson R.K."/>
        </authorList>
    </citation>
    <scope>NUCLEOTIDE SEQUENCE [LARGE SCALE GENOMIC DNA]</scope>
    <source>
        <strain evidence="3 4">DSM 5476</strain>
    </source>
</reference>
<name>C0EFV4_9FIRM</name>
<evidence type="ECO:0000313" key="3">
    <source>
        <dbReference type="EMBL" id="EEG29733.1"/>
    </source>
</evidence>
<evidence type="ECO:0000256" key="1">
    <source>
        <dbReference type="SAM" id="Coils"/>
    </source>
</evidence>
<reference evidence="3 4" key="2">
    <citation type="submission" date="2009-02" db="EMBL/GenBank/DDBJ databases">
        <title>Draft genome sequence of Clostridium methylpentosum (DSM 5476).</title>
        <authorList>
            <person name="Sudarsanam P."/>
            <person name="Ley R."/>
            <person name="Guruge J."/>
            <person name="Turnbaugh P.J."/>
            <person name="Mahowald M."/>
            <person name="Liep D."/>
            <person name="Gordon J."/>
        </authorList>
    </citation>
    <scope>NUCLEOTIDE SEQUENCE [LARGE SCALE GENOMIC DNA]</scope>
    <source>
        <strain evidence="3 4">DSM 5476</strain>
    </source>
</reference>
<feature type="coiled-coil region" evidence="1">
    <location>
        <begin position="16"/>
        <end position="46"/>
    </location>
</feature>
<evidence type="ECO:0000256" key="2">
    <source>
        <dbReference type="SAM" id="MobiDB-lite"/>
    </source>
</evidence>
<keyword evidence="1" id="KW-0175">Coiled coil</keyword>
<sequence length="126" mass="13962">MKRRFSMAISKSAKIMAEMEKVKAKISDQQARLKELEQKHKEAENEEIVDIVRGMSISLEELPLVLQRIKAGDTLGQNVPKSSKGAPAKSDDFVGRGGARERAEFSPQAETEVSGLCDDEEKEDAE</sequence>
<organism evidence="3 4">
    <name type="scientific">[Clostridium] methylpentosum DSM 5476</name>
    <dbReference type="NCBI Taxonomy" id="537013"/>
    <lineage>
        <taxon>Bacteria</taxon>
        <taxon>Bacillati</taxon>
        <taxon>Bacillota</taxon>
        <taxon>Clostridia</taxon>
        <taxon>Eubacteriales</taxon>
        <taxon>Oscillospiraceae</taxon>
        <taxon>Oscillospiraceae incertae sedis</taxon>
    </lineage>
</organism>
<dbReference type="AlphaFoldDB" id="C0EFV4"/>
<gene>
    <name evidence="3" type="ORF">CLOSTMETH_02746</name>
</gene>
<dbReference type="STRING" id="537013.CLOSTMETH_02746"/>
<evidence type="ECO:0000313" key="4">
    <source>
        <dbReference type="Proteomes" id="UP000003340"/>
    </source>
</evidence>
<dbReference type="Pfam" id="PF14193">
    <property type="entry name" value="DUF4315"/>
    <property type="match status" value="1"/>
</dbReference>
<accession>C0EFV4</accession>
<comment type="caution">
    <text evidence="3">The sequence shown here is derived from an EMBL/GenBank/DDBJ whole genome shotgun (WGS) entry which is preliminary data.</text>
</comment>
<feature type="region of interest" description="Disordered" evidence="2">
    <location>
        <begin position="73"/>
        <end position="126"/>
    </location>
</feature>
<evidence type="ECO:0008006" key="5">
    <source>
        <dbReference type="Google" id="ProtNLM"/>
    </source>
</evidence>